<dbReference type="PANTHER" id="PTHR13878:SF91">
    <property type="entry name" value="FAD BINDING DOMAIN PROTEIN (AFU_ORTHOLOGUE AFUA_6G12070)-RELATED"/>
    <property type="match status" value="1"/>
</dbReference>
<protein>
    <submittedName>
        <fullName evidence="5">Isoamyl alcohol oxidase</fullName>
    </submittedName>
</protein>
<feature type="domain" description="FAD-binding PCMH-type" evidence="4">
    <location>
        <begin position="120"/>
        <end position="298"/>
    </location>
</feature>
<feature type="signal peptide" evidence="3">
    <location>
        <begin position="1"/>
        <end position="28"/>
    </location>
</feature>
<comment type="similarity">
    <text evidence="1">Belongs to the oxygen-dependent FAD-linked oxidoreductase family.</text>
</comment>
<evidence type="ECO:0000313" key="5">
    <source>
        <dbReference type="EMBL" id="KAF2181436.1"/>
    </source>
</evidence>
<keyword evidence="6" id="KW-1185">Reference proteome</keyword>
<dbReference type="InterPro" id="IPR016166">
    <property type="entry name" value="FAD-bd_PCMH"/>
</dbReference>
<proteinExistence type="inferred from homology"/>
<evidence type="ECO:0000256" key="1">
    <source>
        <dbReference type="ARBA" id="ARBA00005466"/>
    </source>
</evidence>
<dbReference type="Pfam" id="PF01565">
    <property type="entry name" value="FAD_binding_4"/>
    <property type="match status" value="1"/>
</dbReference>
<evidence type="ECO:0000259" key="4">
    <source>
        <dbReference type="PROSITE" id="PS51387"/>
    </source>
</evidence>
<dbReference type="InterPro" id="IPR006094">
    <property type="entry name" value="Oxid_FAD_bind_N"/>
</dbReference>
<evidence type="ECO:0000256" key="3">
    <source>
        <dbReference type="SAM" id="SignalP"/>
    </source>
</evidence>
<dbReference type="GO" id="GO:0016491">
    <property type="term" value="F:oxidoreductase activity"/>
    <property type="evidence" value="ECO:0007669"/>
    <property type="project" value="UniProtKB-KW"/>
</dbReference>
<organism evidence="5 6">
    <name type="scientific">Zopfia rhizophila CBS 207.26</name>
    <dbReference type="NCBI Taxonomy" id="1314779"/>
    <lineage>
        <taxon>Eukaryota</taxon>
        <taxon>Fungi</taxon>
        <taxon>Dikarya</taxon>
        <taxon>Ascomycota</taxon>
        <taxon>Pezizomycotina</taxon>
        <taxon>Dothideomycetes</taxon>
        <taxon>Dothideomycetes incertae sedis</taxon>
        <taxon>Zopfiaceae</taxon>
        <taxon>Zopfia</taxon>
    </lineage>
</organism>
<dbReference type="PROSITE" id="PS51387">
    <property type="entry name" value="FAD_PCMH"/>
    <property type="match status" value="1"/>
</dbReference>
<keyword evidence="2" id="KW-0560">Oxidoreductase</keyword>
<keyword evidence="3" id="KW-0732">Signal</keyword>
<dbReference type="GO" id="GO:0071949">
    <property type="term" value="F:FAD binding"/>
    <property type="evidence" value="ECO:0007669"/>
    <property type="project" value="InterPro"/>
</dbReference>
<dbReference type="InterPro" id="IPR036318">
    <property type="entry name" value="FAD-bd_PCMH-like_sf"/>
</dbReference>
<name>A0A6A6DUT4_9PEZI</name>
<dbReference type="OrthoDB" id="9983560at2759"/>
<dbReference type="Proteomes" id="UP000800200">
    <property type="component" value="Unassembled WGS sequence"/>
</dbReference>
<evidence type="ECO:0000256" key="2">
    <source>
        <dbReference type="ARBA" id="ARBA00023002"/>
    </source>
</evidence>
<dbReference type="Gene3D" id="3.30.465.10">
    <property type="match status" value="2"/>
</dbReference>
<dbReference type="InterPro" id="IPR012951">
    <property type="entry name" value="BBE"/>
</dbReference>
<dbReference type="Pfam" id="PF08031">
    <property type="entry name" value="BBE"/>
    <property type="match status" value="1"/>
</dbReference>
<dbReference type="EMBL" id="ML994653">
    <property type="protein sequence ID" value="KAF2181436.1"/>
    <property type="molecule type" value="Genomic_DNA"/>
</dbReference>
<dbReference type="InterPro" id="IPR050432">
    <property type="entry name" value="FAD-linked_Oxidoreductases_BP"/>
</dbReference>
<sequence length="569" mass="61567">MQPRQFSFIRDYLFILLIQFLCASSVLSDTLCRCASTDDCWPSDADWAKFNASIGGRLVATAPLASVCHEPNYDADACNALKLQWTSPFLHDEDSSSIMAAAVSNLTCDPFTPPDKPCTLGNMVSYAVNATGPEDYASSIQFAHRRNIRLVIRNTGHDYLGRSTGANALSIWTHHLKNITFLNYTSPQYQGPAVKILAGVQVEDVYAAADAKDMVVVGGDCASVGVAGGWTQGGGHSPLSSLFGMGADQTLEWEVVDGRGRLLKASPTENPRLYWALSGGGAGTYGIVYSLTVKAHKGVSVTGVVMNFTSADISKEVYYQAIEEYHHHLPEYTAAGGVAIGAISVDSFSLTPLALPNMTADAAKVLLTSLTSKLDGLGLPYHCKVETFPSFFAFYKALIEPNPTQLVQNGQYGGWFIPLDVIKGNNSGLTSAVRKITQEGAAFTGIGLNVSSPSIPNAVHPGWRESAINVILSSPWPQEANLSDMASLAKKMTNEWVPAVSALAPESGAYMNEADPQQPDWQNVFYGPNYDELLRIKQEFDPHDIFYAWTAVGSDRWFQNSNDALCRTT</sequence>
<dbReference type="SUPFAM" id="SSF56176">
    <property type="entry name" value="FAD-binding/transporter-associated domain-like"/>
    <property type="match status" value="1"/>
</dbReference>
<evidence type="ECO:0000313" key="6">
    <source>
        <dbReference type="Proteomes" id="UP000800200"/>
    </source>
</evidence>
<gene>
    <name evidence="5" type="ORF">K469DRAFT_589548</name>
</gene>
<dbReference type="PANTHER" id="PTHR13878">
    <property type="entry name" value="GULONOLACTONE OXIDASE"/>
    <property type="match status" value="1"/>
</dbReference>
<accession>A0A6A6DUT4</accession>
<dbReference type="InterPro" id="IPR016169">
    <property type="entry name" value="FAD-bd_PCMH_sub2"/>
</dbReference>
<feature type="chain" id="PRO_5025487834" evidence="3">
    <location>
        <begin position="29"/>
        <end position="569"/>
    </location>
</feature>
<dbReference type="AlphaFoldDB" id="A0A6A6DUT4"/>
<reference evidence="5" key="1">
    <citation type="journal article" date="2020" name="Stud. Mycol.">
        <title>101 Dothideomycetes genomes: a test case for predicting lifestyles and emergence of pathogens.</title>
        <authorList>
            <person name="Haridas S."/>
            <person name="Albert R."/>
            <person name="Binder M."/>
            <person name="Bloem J."/>
            <person name="Labutti K."/>
            <person name="Salamov A."/>
            <person name="Andreopoulos B."/>
            <person name="Baker S."/>
            <person name="Barry K."/>
            <person name="Bills G."/>
            <person name="Bluhm B."/>
            <person name="Cannon C."/>
            <person name="Castanera R."/>
            <person name="Culley D."/>
            <person name="Daum C."/>
            <person name="Ezra D."/>
            <person name="Gonzalez J."/>
            <person name="Henrissat B."/>
            <person name="Kuo A."/>
            <person name="Liang C."/>
            <person name="Lipzen A."/>
            <person name="Lutzoni F."/>
            <person name="Magnuson J."/>
            <person name="Mondo S."/>
            <person name="Nolan M."/>
            <person name="Ohm R."/>
            <person name="Pangilinan J."/>
            <person name="Park H.-J."/>
            <person name="Ramirez L."/>
            <person name="Alfaro M."/>
            <person name="Sun H."/>
            <person name="Tritt A."/>
            <person name="Yoshinaga Y."/>
            <person name="Zwiers L.-H."/>
            <person name="Turgeon B."/>
            <person name="Goodwin S."/>
            <person name="Spatafora J."/>
            <person name="Crous P."/>
            <person name="Grigoriev I."/>
        </authorList>
    </citation>
    <scope>NUCLEOTIDE SEQUENCE</scope>
    <source>
        <strain evidence="5">CBS 207.26</strain>
    </source>
</reference>